<gene>
    <name evidence="1" type="ORF">QVH07_09280</name>
</gene>
<evidence type="ECO:0000313" key="2">
    <source>
        <dbReference type="Proteomes" id="UP001171916"/>
    </source>
</evidence>
<name>A0ABT7YCX7_9BACT</name>
<proteinExistence type="predicted"/>
<evidence type="ECO:0000313" key="1">
    <source>
        <dbReference type="EMBL" id="MDN3204342.1"/>
    </source>
</evidence>
<dbReference type="Pfam" id="PF09957">
    <property type="entry name" value="VapB_antitoxin"/>
    <property type="match status" value="1"/>
</dbReference>
<keyword evidence="2" id="KW-1185">Reference proteome</keyword>
<dbReference type="Proteomes" id="UP001171916">
    <property type="component" value="Unassembled WGS sequence"/>
</dbReference>
<accession>A0ABT7YCX7</accession>
<reference evidence="1" key="1">
    <citation type="submission" date="2023-06" db="EMBL/GenBank/DDBJ databases">
        <title>Robiginitalea aurantiacus sp. nov. and Algoriphagus sediminis sp. nov., isolated from coastal sediment.</title>
        <authorList>
            <person name="Zhou Z.Y."/>
            <person name="An J."/>
            <person name="Jia Y.W."/>
            <person name="Du Z.J."/>
        </authorList>
    </citation>
    <scope>NUCLEOTIDE SEQUENCE</scope>
    <source>
        <strain evidence="1">C2-7</strain>
    </source>
</reference>
<organism evidence="1 2">
    <name type="scientific">Algoriphagus sediminis</name>
    <dbReference type="NCBI Taxonomy" id="3057113"/>
    <lineage>
        <taxon>Bacteria</taxon>
        <taxon>Pseudomonadati</taxon>
        <taxon>Bacteroidota</taxon>
        <taxon>Cytophagia</taxon>
        <taxon>Cytophagales</taxon>
        <taxon>Cyclobacteriaceae</taxon>
        <taxon>Algoriphagus</taxon>
    </lineage>
</organism>
<dbReference type="RefSeq" id="WP_289999890.1">
    <property type="nucleotide sequence ID" value="NZ_JAUEPH010000003.1"/>
</dbReference>
<comment type="caution">
    <text evidence="1">The sequence shown here is derived from an EMBL/GenBank/DDBJ whole genome shotgun (WGS) entry which is preliminary data.</text>
</comment>
<sequence length="64" mass="7453">MRTNIEINEELMRDAMEATGLSTKKATVEEGLKLIIQLKNQEKIRDYRGKLAWEGDLEKMRIDS</sequence>
<dbReference type="EMBL" id="JAUEPH010000003">
    <property type="protein sequence ID" value="MDN3204342.1"/>
    <property type="molecule type" value="Genomic_DNA"/>
</dbReference>
<protein>
    <submittedName>
        <fullName evidence="1">Type II toxin-antitoxin system VapB family antitoxin</fullName>
    </submittedName>
</protein>
<dbReference type="InterPro" id="IPR019239">
    <property type="entry name" value="VapB_antitoxin"/>
</dbReference>